<dbReference type="InterPro" id="IPR015421">
    <property type="entry name" value="PyrdxlP-dep_Trfase_major"/>
</dbReference>
<feature type="region of interest" description="Disordered" evidence="7">
    <location>
        <begin position="751"/>
        <end position="780"/>
    </location>
</feature>
<dbReference type="Gene3D" id="3.90.1150.10">
    <property type="entry name" value="Aspartate Aminotransferase, domain 1"/>
    <property type="match status" value="2"/>
</dbReference>
<dbReference type="GO" id="GO:0030170">
    <property type="term" value="F:pyridoxal phosphate binding"/>
    <property type="evidence" value="ECO:0007669"/>
    <property type="project" value="InterPro"/>
</dbReference>
<evidence type="ECO:0000313" key="10">
    <source>
        <dbReference type="EMBL" id="CAI4219485.1"/>
    </source>
</evidence>
<keyword evidence="11" id="KW-1185">Reference proteome</keyword>
<name>A0A9P1HCX8_9PEZI</name>
<reference evidence="10" key="1">
    <citation type="submission" date="2022-11" db="EMBL/GenBank/DDBJ databases">
        <authorList>
            <person name="Scott C."/>
            <person name="Bruce N."/>
        </authorList>
    </citation>
    <scope>NUCLEOTIDE SEQUENCE</scope>
</reference>
<dbReference type="SUPFAM" id="SSF53383">
    <property type="entry name" value="PLP-dependent transferases"/>
    <property type="match status" value="1"/>
</dbReference>
<keyword evidence="6" id="KW-0496">Mitochondrion</keyword>
<dbReference type="SUPFAM" id="SSF52490">
    <property type="entry name" value="Tubulin nucleotide-binding domain-like"/>
    <property type="match status" value="1"/>
</dbReference>
<feature type="domain" description="Misato Segment II tubulin-like" evidence="8">
    <location>
        <begin position="404"/>
        <end position="516"/>
    </location>
</feature>
<evidence type="ECO:0000256" key="6">
    <source>
        <dbReference type="ARBA" id="ARBA00023128"/>
    </source>
</evidence>
<dbReference type="InterPro" id="IPR015422">
    <property type="entry name" value="PyrdxlP-dep_Trfase_small"/>
</dbReference>
<feature type="domain" description="DML1/Misato tubulin" evidence="9">
    <location>
        <begin position="521"/>
        <end position="719"/>
    </location>
</feature>
<comment type="subcellular location">
    <subcellularLocation>
        <location evidence="2">Mitochondrion</location>
    </subcellularLocation>
</comment>
<dbReference type="AlphaFoldDB" id="A0A9P1HCX8"/>
<dbReference type="GO" id="GO:0008483">
    <property type="term" value="F:transaminase activity"/>
    <property type="evidence" value="ECO:0007669"/>
    <property type="project" value="InterPro"/>
</dbReference>
<dbReference type="OrthoDB" id="5419315at2759"/>
<evidence type="ECO:0000259" key="8">
    <source>
        <dbReference type="Pfam" id="PF10644"/>
    </source>
</evidence>
<comment type="caution">
    <text evidence="10">The sequence shown here is derived from an EMBL/GenBank/DDBJ whole genome shotgun (WGS) entry which is preliminary data.</text>
</comment>
<evidence type="ECO:0000256" key="4">
    <source>
        <dbReference type="ARBA" id="ARBA00008954"/>
    </source>
</evidence>
<dbReference type="CDD" id="cd00610">
    <property type="entry name" value="OAT_like"/>
    <property type="match status" value="1"/>
</dbReference>
<evidence type="ECO:0000259" key="9">
    <source>
        <dbReference type="Pfam" id="PF14881"/>
    </source>
</evidence>
<dbReference type="Pfam" id="PF10644">
    <property type="entry name" value="Misat_Tub_SegII"/>
    <property type="match status" value="1"/>
</dbReference>
<dbReference type="PANTHER" id="PTHR43094">
    <property type="entry name" value="AMINOTRANSFERASE"/>
    <property type="match status" value="1"/>
</dbReference>
<evidence type="ECO:0000256" key="5">
    <source>
        <dbReference type="ARBA" id="ARBA00022898"/>
    </source>
</evidence>
<feature type="compositionally biased region" description="Low complexity" evidence="7">
    <location>
        <begin position="760"/>
        <end position="780"/>
    </location>
</feature>
<comment type="similarity">
    <text evidence="4">Belongs to the class-III pyridoxal-phosphate-dependent aminotransferase family.</text>
</comment>
<evidence type="ECO:0000256" key="2">
    <source>
        <dbReference type="ARBA" id="ARBA00004173"/>
    </source>
</evidence>
<evidence type="ECO:0000313" key="11">
    <source>
        <dbReference type="Proteomes" id="UP000838763"/>
    </source>
</evidence>
<dbReference type="InterPro" id="IPR015424">
    <property type="entry name" value="PyrdxlP-dep_Trfase"/>
</dbReference>
<comment type="similarity">
    <text evidence="3">Belongs to the misato family.</text>
</comment>
<dbReference type="Pfam" id="PF00202">
    <property type="entry name" value="Aminotran_3"/>
    <property type="match status" value="1"/>
</dbReference>
<accession>A0A9P1HCX8</accession>
<dbReference type="InterPro" id="IPR019605">
    <property type="entry name" value="Misato_II_tubulin-like"/>
</dbReference>
<organism evidence="10 11">
    <name type="scientific">Parascedosporium putredinis</name>
    <dbReference type="NCBI Taxonomy" id="1442378"/>
    <lineage>
        <taxon>Eukaryota</taxon>
        <taxon>Fungi</taxon>
        <taxon>Dikarya</taxon>
        <taxon>Ascomycota</taxon>
        <taxon>Pezizomycotina</taxon>
        <taxon>Sordariomycetes</taxon>
        <taxon>Hypocreomycetidae</taxon>
        <taxon>Microascales</taxon>
        <taxon>Microascaceae</taxon>
        <taxon>Parascedosporium</taxon>
    </lineage>
</organism>
<protein>
    <recommendedName>
        <fullName evidence="12">PLP-dependent transferase</fullName>
    </recommendedName>
</protein>
<dbReference type="GO" id="GO:0005829">
    <property type="term" value="C:cytosol"/>
    <property type="evidence" value="ECO:0007669"/>
    <property type="project" value="TreeGrafter"/>
</dbReference>
<dbReference type="Gene3D" id="3.40.50.1440">
    <property type="entry name" value="Tubulin/FtsZ, GTPase domain"/>
    <property type="match status" value="1"/>
</dbReference>
<dbReference type="EMBL" id="CALLCH030000020">
    <property type="protein sequence ID" value="CAI4219485.1"/>
    <property type="molecule type" value="Genomic_DNA"/>
</dbReference>
<dbReference type="Gene3D" id="3.40.640.10">
    <property type="entry name" value="Type I PLP-dependent aspartate aminotransferase-like (Major domain)"/>
    <property type="match status" value="1"/>
</dbReference>
<feature type="region of interest" description="Disordered" evidence="7">
    <location>
        <begin position="550"/>
        <end position="575"/>
    </location>
</feature>
<dbReference type="InterPro" id="IPR029209">
    <property type="entry name" value="DML1/Misato_tubulin"/>
</dbReference>
<dbReference type="Pfam" id="PF14881">
    <property type="entry name" value="Tubulin_3"/>
    <property type="match status" value="1"/>
</dbReference>
<comment type="function">
    <text evidence="1">Involved in the partitioning of the mitochondrial organelle and mitochondrial DNA (mtDNA) inheritance.</text>
</comment>
<evidence type="ECO:0000256" key="1">
    <source>
        <dbReference type="ARBA" id="ARBA00003757"/>
    </source>
</evidence>
<dbReference type="InterPro" id="IPR005814">
    <property type="entry name" value="Aminotrans_3"/>
</dbReference>
<dbReference type="PANTHER" id="PTHR43094:SF1">
    <property type="entry name" value="AMINOTRANSFERASE CLASS-III"/>
    <property type="match status" value="1"/>
</dbReference>
<evidence type="ECO:0008006" key="12">
    <source>
        <dbReference type="Google" id="ProtNLM"/>
    </source>
</evidence>
<dbReference type="InterPro" id="IPR036525">
    <property type="entry name" value="Tubulin/FtsZ_GTPase_sf"/>
</dbReference>
<dbReference type="GO" id="GO:0005739">
    <property type="term" value="C:mitochondrion"/>
    <property type="evidence" value="ECO:0007669"/>
    <property type="project" value="UniProtKB-SubCell"/>
</dbReference>
<sequence length="906" mass="97785">MPIPPFPGYSAAEPNRPVVVSAQGHHLFLEDGRQILDACGGAAVSCLGYGNTEILEALMSQAQEVPYVPWAFFDSRSTRRLSDWLIKSTGGAMSKVYIMSSGSDAVEGALKLAREYFVWKGQPQRINFISRHGSYHGTTLGALSLSGHVARRAPFEDLLSRHVHRVSSCNAYRQRRAGESDGAFCARKARELEELFARLGPDTVAAFVAEPVVGAALGCVPPVPGYLAAMKAVCDRHGALFVLDEIMCGMGRTGTLHAWEQEGVVPDIQTVGKGLGAGYQPVSAVLVSRSIVEEMRRAGTAFNNGHTYQDFPVAAATALKGPVLGVELVRDRTTKEPFDEGLLLAKRVHDVALREPYNLMIYHGQGCAGGRKGDHIMLCPAYDVTADEIEIIVDCGAQTPDMVREIITLQLGELSNYVATHFGILRYESYFTYGNEERSPVDHNVHWRQGIGADGSETFLPRALIYDFRSNYGPLGRSNPLYESQDDDPNRHLWHGDATVHKQPLIPKSVYHAALEAGTVPSLTTSAVRYWSDFSRPFFHPRSIVQLSDLGGTPTAPKSGSSAAAKGGGGEAGAPSLDSYEHGKALFTGLDTAEDVLDGQLRTFAEESDLLQGMQILVGGDDGWTGFGASLLERVRDEYGKTCVWVWMPEGGEDYLAGGGARTTREKQILRLVNKAKALTDMLPLSTTLSDVRPRPDLPWHVSALLSTALESSTLPARLHPGSQQATLDDLSAALNLHGRQNLARLRLGVGAGRGEPDDASSPSLTAPSSSSPSSSSPSSAFNVDLFDLVGRASKVPRARGGDFGRVLVQRGDARSEEQEDAVFKALFDDESSNAPTSRSSSQALTIDSLLSTDAQVHPAAKTLRRLVIPALRGDERELVGNALAELAEDYHEGWSSGSDDDDDDY</sequence>
<evidence type="ECO:0000256" key="7">
    <source>
        <dbReference type="SAM" id="MobiDB-lite"/>
    </source>
</evidence>
<keyword evidence="5" id="KW-0663">Pyridoxal phosphate</keyword>
<proteinExistence type="inferred from homology"/>
<evidence type="ECO:0000256" key="3">
    <source>
        <dbReference type="ARBA" id="ARBA00008507"/>
    </source>
</evidence>
<dbReference type="Proteomes" id="UP000838763">
    <property type="component" value="Unassembled WGS sequence"/>
</dbReference>
<feature type="compositionally biased region" description="Low complexity" evidence="7">
    <location>
        <begin position="556"/>
        <end position="565"/>
    </location>
</feature>
<gene>
    <name evidence="10" type="ORF">PPNO1_LOCUS9045</name>
</gene>